<keyword evidence="3" id="KW-1185">Reference proteome</keyword>
<feature type="non-terminal residue" evidence="2">
    <location>
        <position position="122"/>
    </location>
</feature>
<dbReference type="Pfam" id="PF06985">
    <property type="entry name" value="HET"/>
    <property type="match status" value="1"/>
</dbReference>
<sequence>MDYKALDLDWNEIRLLTFLPQDADGRIRCRLDHASLINAPAYAALSYCWGDPTPVKSIVINDVEVEIGPNLESALRCLQSRGYDRLWVDAICINQQDNVEKSQQLLWMGSIYRRATRVAAWV</sequence>
<feature type="domain" description="Heterokaryon incompatibility" evidence="1">
    <location>
        <begin position="42"/>
        <end position="122"/>
    </location>
</feature>
<evidence type="ECO:0000313" key="2">
    <source>
        <dbReference type="EMBL" id="KUJ11247.1"/>
    </source>
</evidence>
<dbReference type="RefSeq" id="XP_018065602.1">
    <property type="nucleotide sequence ID" value="XM_018209830.1"/>
</dbReference>
<evidence type="ECO:0000313" key="3">
    <source>
        <dbReference type="Proteomes" id="UP000070700"/>
    </source>
</evidence>
<dbReference type="InterPro" id="IPR010730">
    <property type="entry name" value="HET"/>
</dbReference>
<dbReference type="InterPro" id="IPR052895">
    <property type="entry name" value="HetReg/Transcr_Mod"/>
</dbReference>
<name>A0A194WUF8_MOLSC</name>
<dbReference type="AlphaFoldDB" id="A0A194WUF8"/>
<protein>
    <submittedName>
        <fullName evidence="2">HET-domain-containing protein</fullName>
    </submittedName>
</protein>
<gene>
    <name evidence="2" type="ORF">LY89DRAFT_594939</name>
</gene>
<reference evidence="2 3" key="1">
    <citation type="submission" date="2015-10" db="EMBL/GenBank/DDBJ databases">
        <title>Full genome of DAOMC 229536 Phialocephala scopiformis, a fungal endophyte of spruce producing the potent anti-insectan compound rugulosin.</title>
        <authorList>
            <consortium name="DOE Joint Genome Institute"/>
            <person name="Walker A.K."/>
            <person name="Frasz S.L."/>
            <person name="Seifert K.A."/>
            <person name="Miller J.D."/>
            <person name="Mondo S.J."/>
            <person name="Labutti K."/>
            <person name="Lipzen A."/>
            <person name="Dockter R."/>
            <person name="Kennedy M."/>
            <person name="Grigoriev I.V."/>
            <person name="Spatafora J.W."/>
        </authorList>
    </citation>
    <scope>NUCLEOTIDE SEQUENCE [LARGE SCALE GENOMIC DNA]</scope>
    <source>
        <strain evidence="2 3">CBS 120377</strain>
    </source>
</reference>
<dbReference type="EMBL" id="KQ947427">
    <property type="protein sequence ID" value="KUJ11247.1"/>
    <property type="molecule type" value="Genomic_DNA"/>
</dbReference>
<organism evidence="2 3">
    <name type="scientific">Mollisia scopiformis</name>
    <name type="common">Conifer needle endophyte fungus</name>
    <name type="synonym">Phialocephala scopiformis</name>
    <dbReference type="NCBI Taxonomy" id="149040"/>
    <lineage>
        <taxon>Eukaryota</taxon>
        <taxon>Fungi</taxon>
        <taxon>Dikarya</taxon>
        <taxon>Ascomycota</taxon>
        <taxon>Pezizomycotina</taxon>
        <taxon>Leotiomycetes</taxon>
        <taxon>Helotiales</taxon>
        <taxon>Mollisiaceae</taxon>
        <taxon>Mollisia</taxon>
    </lineage>
</organism>
<dbReference type="GeneID" id="28819556"/>
<dbReference type="STRING" id="149040.A0A194WUF8"/>
<evidence type="ECO:0000259" key="1">
    <source>
        <dbReference type="Pfam" id="PF06985"/>
    </source>
</evidence>
<dbReference type="OrthoDB" id="3526006at2759"/>
<dbReference type="Proteomes" id="UP000070700">
    <property type="component" value="Unassembled WGS sequence"/>
</dbReference>
<accession>A0A194WUF8</accession>
<dbReference type="InParanoid" id="A0A194WUF8"/>
<dbReference type="KEGG" id="psco:LY89DRAFT_594939"/>
<proteinExistence type="predicted"/>
<dbReference type="PANTHER" id="PTHR24148:SF73">
    <property type="entry name" value="HET DOMAIN PROTEIN (AFU_ORTHOLOGUE AFUA_8G01020)"/>
    <property type="match status" value="1"/>
</dbReference>
<dbReference type="PANTHER" id="PTHR24148">
    <property type="entry name" value="ANKYRIN REPEAT DOMAIN-CONTAINING PROTEIN 39 HOMOLOG-RELATED"/>
    <property type="match status" value="1"/>
</dbReference>